<feature type="transmembrane region" description="Helical" evidence="8">
    <location>
        <begin position="69"/>
        <end position="88"/>
    </location>
</feature>
<keyword evidence="6 8" id="KW-1133">Transmembrane helix</keyword>
<feature type="transmembrane region" description="Helical" evidence="8">
    <location>
        <begin position="129"/>
        <end position="149"/>
    </location>
</feature>
<feature type="transmembrane region" description="Helical" evidence="8">
    <location>
        <begin position="100"/>
        <end position="123"/>
    </location>
</feature>
<dbReference type="PANTHER" id="PTHR36838:SF1">
    <property type="entry name" value="SLR1864 PROTEIN"/>
    <property type="match status" value="1"/>
</dbReference>
<keyword evidence="10" id="KW-1185">Reference proteome</keyword>
<keyword evidence="3" id="KW-0813">Transport</keyword>
<evidence type="ECO:0000313" key="9">
    <source>
        <dbReference type="EMBL" id="MBR0576859.1"/>
    </source>
</evidence>
<protein>
    <submittedName>
        <fullName evidence="9">AEC family transporter</fullName>
    </submittedName>
</protein>
<feature type="transmembrane region" description="Helical" evidence="8">
    <location>
        <begin position="161"/>
        <end position="183"/>
    </location>
</feature>
<keyword evidence="5 8" id="KW-0812">Transmembrane</keyword>
<dbReference type="GO" id="GO:0005886">
    <property type="term" value="C:plasma membrane"/>
    <property type="evidence" value="ECO:0007669"/>
    <property type="project" value="UniProtKB-SubCell"/>
</dbReference>
<evidence type="ECO:0000256" key="6">
    <source>
        <dbReference type="ARBA" id="ARBA00022989"/>
    </source>
</evidence>
<dbReference type="Pfam" id="PF03547">
    <property type="entry name" value="Mem_trans"/>
    <property type="match status" value="1"/>
</dbReference>
<keyword evidence="7 8" id="KW-0472">Membrane</keyword>
<feature type="transmembrane region" description="Helical" evidence="8">
    <location>
        <begin position="195"/>
        <end position="215"/>
    </location>
</feature>
<dbReference type="EMBL" id="JAGSCS010000015">
    <property type="protein sequence ID" value="MBR0576859.1"/>
    <property type="molecule type" value="Genomic_DNA"/>
</dbReference>
<feature type="transmembrane region" description="Helical" evidence="8">
    <location>
        <begin position="286"/>
        <end position="303"/>
    </location>
</feature>
<organism evidence="9 10">
    <name type="scientific">Proteiniclasticum sediminis</name>
    <dbReference type="NCBI Taxonomy" id="2804028"/>
    <lineage>
        <taxon>Bacteria</taxon>
        <taxon>Bacillati</taxon>
        <taxon>Bacillota</taxon>
        <taxon>Clostridia</taxon>
        <taxon>Eubacteriales</taxon>
        <taxon>Clostridiaceae</taxon>
        <taxon>Proteiniclasticum</taxon>
    </lineage>
</organism>
<gene>
    <name evidence="9" type="ORF">KCG48_11015</name>
</gene>
<dbReference type="InterPro" id="IPR004776">
    <property type="entry name" value="Mem_transp_PIN-like"/>
</dbReference>
<reference evidence="9" key="1">
    <citation type="submission" date="2021-04" db="EMBL/GenBank/DDBJ databases">
        <title>Proteiniclasticum sedimins sp. nov., an obligate anaerobic bacterium isolated from anaerobic sludge.</title>
        <authorList>
            <person name="Liu J."/>
        </authorList>
    </citation>
    <scope>NUCLEOTIDE SEQUENCE</scope>
    <source>
        <strain evidence="9">BAD-10</strain>
    </source>
</reference>
<dbReference type="InterPro" id="IPR038770">
    <property type="entry name" value="Na+/solute_symporter_sf"/>
</dbReference>
<feature type="transmembrane region" description="Helical" evidence="8">
    <location>
        <begin position="227"/>
        <end position="248"/>
    </location>
</feature>
<dbReference type="RefSeq" id="WP_211802277.1">
    <property type="nucleotide sequence ID" value="NZ_JAGSCS010000015.1"/>
</dbReference>
<comment type="similarity">
    <text evidence="2">Belongs to the auxin efflux carrier (TC 2.A.69) family.</text>
</comment>
<comment type="subcellular location">
    <subcellularLocation>
        <location evidence="1">Cell membrane</location>
        <topology evidence="1">Multi-pass membrane protein</topology>
    </subcellularLocation>
</comment>
<comment type="caution">
    <text evidence="9">The sequence shown here is derived from an EMBL/GenBank/DDBJ whole genome shotgun (WGS) entry which is preliminary data.</text>
</comment>
<evidence type="ECO:0000256" key="8">
    <source>
        <dbReference type="SAM" id="Phobius"/>
    </source>
</evidence>
<proteinExistence type="inferred from homology"/>
<keyword evidence="4" id="KW-1003">Cell membrane</keyword>
<dbReference type="Proteomes" id="UP000675379">
    <property type="component" value="Unassembled WGS sequence"/>
</dbReference>
<evidence type="ECO:0000256" key="2">
    <source>
        <dbReference type="ARBA" id="ARBA00010145"/>
    </source>
</evidence>
<evidence type="ECO:0000313" key="10">
    <source>
        <dbReference type="Proteomes" id="UP000675379"/>
    </source>
</evidence>
<evidence type="ECO:0000256" key="5">
    <source>
        <dbReference type="ARBA" id="ARBA00022692"/>
    </source>
</evidence>
<feature type="transmembrane region" description="Helical" evidence="8">
    <location>
        <begin position="35"/>
        <end position="63"/>
    </location>
</feature>
<dbReference type="Gene3D" id="1.20.1530.20">
    <property type="match status" value="1"/>
</dbReference>
<dbReference type="AlphaFoldDB" id="A0A941CSN1"/>
<feature type="transmembrane region" description="Helical" evidence="8">
    <location>
        <begin position="6"/>
        <end position="23"/>
    </location>
</feature>
<dbReference type="GO" id="GO:0055085">
    <property type="term" value="P:transmembrane transport"/>
    <property type="evidence" value="ECO:0007669"/>
    <property type="project" value="InterPro"/>
</dbReference>
<evidence type="ECO:0000256" key="7">
    <source>
        <dbReference type="ARBA" id="ARBA00023136"/>
    </source>
</evidence>
<evidence type="ECO:0000256" key="3">
    <source>
        <dbReference type="ARBA" id="ARBA00022448"/>
    </source>
</evidence>
<accession>A0A941CSN1</accession>
<name>A0A941CSN1_9CLOT</name>
<evidence type="ECO:0000256" key="4">
    <source>
        <dbReference type="ARBA" id="ARBA00022475"/>
    </source>
</evidence>
<sequence>MTSNLTNTILTMLILGLLGFGLKKTKVADKRTDKFITVLLVNICTPALMISTTLTNFTIQIFLDSYKSIGVAVLSTLCVMAVSTLFAKMLSLKGMDRGQLLAMCSFSNVIFVGLPLITGIFGAGVVAYLMLYFIANTLTFWTLGIYLLSKDSGKGFSSKNLLKIINMPILGFVAGLLLLYYGISLPSYVMDSINALKVIMTPLSLIFVGSTIGDLSLERIGSPMTTVVILLMRFVISPLTVLLLLKLIPMPEELVKVFIVCAGLPAMTNISIAVGKYGGNPSYSSFITALTSGVFILVVPFYLKLFAFI</sequence>
<dbReference type="PANTHER" id="PTHR36838">
    <property type="entry name" value="AUXIN EFFLUX CARRIER FAMILY PROTEIN"/>
    <property type="match status" value="1"/>
</dbReference>
<evidence type="ECO:0000256" key="1">
    <source>
        <dbReference type="ARBA" id="ARBA00004651"/>
    </source>
</evidence>